<gene>
    <name evidence="1" type="ORF">METZ01_LOCUS145163</name>
</gene>
<proteinExistence type="predicted"/>
<name>A0A381ZSY3_9ZZZZ</name>
<evidence type="ECO:0000313" key="1">
    <source>
        <dbReference type="EMBL" id="SVA92309.1"/>
    </source>
</evidence>
<reference evidence="1" key="1">
    <citation type="submission" date="2018-05" db="EMBL/GenBank/DDBJ databases">
        <authorList>
            <person name="Lanie J.A."/>
            <person name="Ng W.-L."/>
            <person name="Kazmierczak K.M."/>
            <person name="Andrzejewski T.M."/>
            <person name="Davidsen T.M."/>
            <person name="Wayne K.J."/>
            <person name="Tettelin H."/>
            <person name="Glass J.I."/>
            <person name="Rusch D."/>
            <person name="Podicherti R."/>
            <person name="Tsui H.-C.T."/>
            <person name="Winkler M.E."/>
        </authorList>
    </citation>
    <scope>NUCLEOTIDE SEQUENCE</scope>
</reference>
<protein>
    <submittedName>
        <fullName evidence="1">Uncharacterized protein</fullName>
    </submittedName>
</protein>
<dbReference type="EMBL" id="UINC01022519">
    <property type="protein sequence ID" value="SVA92309.1"/>
    <property type="molecule type" value="Genomic_DNA"/>
</dbReference>
<accession>A0A381ZSY3</accession>
<sequence>MYHSGSTRMYLEALVIRYEADIANARANLQTYFRNGVGVAEHPDIMDSLDKVMEQLVNAQEKFNVAKDLMHELTE</sequence>
<dbReference type="AlphaFoldDB" id="A0A381ZSY3"/>
<organism evidence="1">
    <name type="scientific">marine metagenome</name>
    <dbReference type="NCBI Taxonomy" id="408172"/>
    <lineage>
        <taxon>unclassified sequences</taxon>
        <taxon>metagenomes</taxon>
        <taxon>ecological metagenomes</taxon>
    </lineage>
</organism>